<organism evidence="1 2">
    <name type="scientific">Acrobeloides nanus</name>
    <dbReference type="NCBI Taxonomy" id="290746"/>
    <lineage>
        <taxon>Eukaryota</taxon>
        <taxon>Metazoa</taxon>
        <taxon>Ecdysozoa</taxon>
        <taxon>Nematoda</taxon>
        <taxon>Chromadorea</taxon>
        <taxon>Rhabditida</taxon>
        <taxon>Tylenchina</taxon>
        <taxon>Cephalobomorpha</taxon>
        <taxon>Cephaloboidea</taxon>
        <taxon>Cephalobidae</taxon>
        <taxon>Acrobeloides</taxon>
    </lineage>
</organism>
<accession>A0A914DGB5</accession>
<proteinExistence type="predicted"/>
<keyword evidence="1" id="KW-1185">Reference proteome</keyword>
<dbReference type="Proteomes" id="UP000887540">
    <property type="component" value="Unplaced"/>
</dbReference>
<dbReference type="AlphaFoldDB" id="A0A914DGB5"/>
<evidence type="ECO:0000313" key="1">
    <source>
        <dbReference type="Proteomes" id="UP000887540"/>
    </source>
</evidence>
<protein>
    <submittedName>
        <fullName evidence="2">Uncharacterized protein</fullName>
    </submittedName>
</protein>
<name>A0A914DGB5_9BILA</name>
<sequence>MSSTHWHKEEALAMTSSSLPAAAHNSVSNGSLHTVIKVWNNLNAET</sequence>
<dbReference type="WBParaSite" id="ACRNAN_scaffold26116.g28247.t1">
    <property type="protein sequence ID" value="ACRNAN_scaffold26116.g28247.t1"/>
    <property type="gene ID" value="ACRNAN_scaffold26116.g28247"/>
</dbReference>
<evidence type="ECO:0000313" key="2">
    <source>
        <dbReference type="WBParaSite" id="ACRNAN_scaffold26116.g28247.t1"/>
    </source>
</evidence>
<reference evidence="2" key="1">
    <citation type="submission" date="2022-11" db="UniProtKB">
        <authorList>
            <consortium name="WormBaseParasite"/>
        </authorList>
    </citation>
    <scope>IDENTIFICATION</scope>
</reference>